<sequence length="190" mass="21035">MKQFTNVFLFGLALIILATSCGSDTNDKKEFTINNPTTSRSGGTIGTISSSTLDVSFGGKMVSLNMDDIINISEKMSMEDQDAMNIMNVNQKLMSAEKEAQLLDVNFSMSEEPIDNGMFVFGIQTEDAKELTLEMHDEEGFALVANNMFEVSEGQNYKAINVSSLDKGTYNFRIKDDAGHELNRQLNIVE</sequence>
<dbReference type="PROSITE" id="PS51257">
    <property type="entry name" value="PROKAR_LIPOPROTEIN"/>
    <property type="match status" value="1"/>
</dbReference>
<gene>
    <name evidence="2" type="ORF">HELGO_WM60814</name>
</gene>
<evidence type="ECO:0008006" key="3">
    <source>
        <dbReference type="Google" id="ProtNLM"/>
    </source>
</evidence>
<organism evidence="2">
    <name type="scientific">uncultured Aureispira sp</name>
    <dbReference type="NCBI Taxonomy" id="1331704"/>
    <lineage>
        <taxon>Bacteria</taxon>
        <taxon>Pseudomonadati</taxon>
        <taxon>Bacteroidota</taxon>
        <taxon>Saprospiria</taxon>
        <taxon>Saprospirales</taxon>
        <taxon>Saprospiraceae</taxon>
        <taxon>Aureispira</taxon>
        <taxon>environmental samples</taxon>
    </lineage>
</organism>
<evidence type="ECO:0000313" key="2">
    <source>
        <dbReference type="EMBL" id="CAA6829543.1"/>
    </source>
</evidence>
<dbReference type="AlphaFoldDB" id="A0A6S6UMQ8"/>
<feature type="signal peptide" evidence="1">
    <location>
        <begin position="1"/>
        <end position="23"/>
    </location>
</feature>
<keyword evidence="1" id="KW-0732">Signal</keyword>
<feature type="chain" id="PRO_5027933215" description="Secretion system C-terminal sorting domain-containing protein" evidence="1">
    <location>
        <begin position="24"/>
        <end position="190"/>
    </location>
</feature>
<name>A0A6S6UMQ8_9BACT</name>
<accession>A0A6S6UMQ8</accession>
<reference evidence="2" key="1">
    <citation type="submission" date="2020-01" db="EMBL/GenBank/DDBJ databases">
        <authorList>
            <person name="Meier V. D."/>
            <person name="Meier V D."/>
        </authorList>
    </citation>
    <scope>NUCLEOTIDE SEQUENCE</scope>
    <source>
        <strain evidence="2">HLG_WM_MAG_10</strain>
    </source>
</reference>
<dbReference type="EMBL" id="CACVAQ010000500">
    <property type="protein sequence ID" value="CAA6829543.1"/>
    <property type="molecule type" value="Genomic_DNA"/>
</dbReference>
<evidence type="ECO:0000256" key="1">
    <source>
        <dbReference type="SAM" id="SignalP"/>
    </source>
</evidence>
<proteinExistence type="predicted"/>
<protein>
    <recommendedName>
        <fullName evidence="3">Secretion system C-terminal sorting domain-containing protein</fullName>
    </recommendedName>
</protein>